<dbReference type="InterPro" id="IPR050204">
    <property type="entry name" value="AraC_XylS_family_regulators"/>
</dbReference>
<dbReference type="SUPFAM" id="SSF46689">
    <property type="entry name" value="Homeodomain-like"/>
    <property type="match status" value="2"/>
</dbReference>
<dbReference type="AlphaFoldDB" id="A0A1V2DX42"/>
<dbReference type="Pfam" id="PF12833">
    <property type="entry name" value="HTH_18"/>
    <property type="match status" value="1"/>
</dbReference>
<evidence type="ECO:0000313" key="7">
    <source>
        <dbReference type="Proteomes" id="UP000189339"/>
    </source>
</evidence>
<dbReference type="EMBL" id="MSCW01000001">
    <property type="protein sequence ID" value="ONF45253.1"/>
    <property type="molecule type" value="Genomic_DNA"/>
</dbReference>
<reference evidence="6 7" key="1">
    <citation type="submission" date="2016-12" db="EMBL/GenBank/DDBJ databases">
        <title>Marinobacter lutaoensis whole genome sequencing.</title>
        <authorList>
            <person name="Verma A."/>
            <person name="Krishnamurthi S."/>
        </authorList>
    </citation>
    <scope>NUCLEOTIDE SEQUENCE [LARGE SCALE GENOMIC DNA]</scope>
    <source>
        <strain evidence="6 7">T5054</strain>
    </source>
</reference>
<dbReference type="Gene3D" id="1.10.10.60">
    <property type="entry name" value="Homeodomain-like"/>
    <property type="match status" value="2"/>
</dbReference>
<dbReference type="InterPro" id="IPR018060">
    <property type="entry name" value="HTH_AraC"/>
</dbReference>
<gene>
    <name evidence="6" type="ORF">BTO32_01915</name>
</gene>
<keyword evidence="2" id="KW-0238">DNA-binding</keyword>
<name>A0A1V2DX42_9GAMM</name>
<dbReference type="GO" id="GO:0043565">
    <property type="term" value="F:sequence-specific DNA binding"/>
    <property type="evidence" value="ECO:0007669"/>
    <property type="project" value="InterPro"/>
</dbReference>
<comment type="function">
    <text evidence="4">Regulatory protein of the TOL plasmid xyl operons. XylS activates the xylXYZLTEGFJQKIH operon required for the degradation of toluene, m-xylene and p-xylene.</text>
</comment>
<dbReference type="Proteomes" id="UP000189339">
    <property type="component" value="Unassembled WGS sequence"/>
</dbReference>
<accession>A0A1V2DX42</accession>
<organism evidence="6 7">
    <name type="scientific">Marinobacter lutaoensis</name>
    <dbReference type="NCBI Taxonomy" id="135739"/>
    <lineage>
        <taxon>Bacteria</taxon>
        <taxon>Pseudomonadati</taxon>
        <taxon>Pseudomonadota</taxon>
        <taxon>Gammaproteobacteria</taxon>
        <taxon>Pseudomonadales</taxon>
        <taxon>Marinobacteraceae</taxon>
        <taxon>Marinobacter</taxon>
    </lineage>
</organism>
<dbReference type="Gene3D" id="2.60.120.10">
    <property type="entry name" value="Jelly Rolls"/>
    <property type="match status" value="1"/>
</dbReference>
<keyword evidence="1" id="KW-0805">Transcription regulation</keyword>
<evidence type="ECO:0000256" key="2">
    <source>
        <dbReference type="ARBA" id="ARBA00023125"/>
    </source>
</evidence>
<comment type="caution">
    <text evidence="6">The sequence shown here is derived from an EMBL/GenBank/DDBJ whole genome shotgun (WGS) entry which is preliminary data.</text>
</comment>
<dbReference type="PROSITE" id="PS01124">
    <property type="entry name" value="HTH_ARAC_FAMILY_2"/>
    <property type="match status" value="1"/>
</dbReference>
<evidence type="ECO:0000256" key="3">
    <source>
        <dbReference type="ARBA" id="ARBA00023163"/>
    </source>
</evidence>
<proteinExistence type="predicted"/>
<evidence type="ECO:0000259" key="5">
    <source>
        <dbReference type="PROSITE" id="PS01124"/>
    </source>
</evidence>
<evidence type="ECO:0000313" key="6">
    <source>
        <dbReference type="EMBL" id="ONF45253.1"/>
    </source>
</evidence>
<evidence type="ECO:0000256" key="1">
    <source>
        <dbReference type="ARBA" id="ARBA00023015"/>
    </source>
</evidence>
<feature type="domain" description="HTH araC/xylS-type" evidence="5">
    <location>
        <begin position="157"/>
        <end position="255"/>
    </location>
</feature>
<protein>
    <submittedName>
        <fullName evidence="6">AraC family transcriptional regulator</fullName>
    </submittedName>
</protein>
<sequence length="260" mass="29354">MLDARLLKLPIASEQHRHEHHQIVVCVRGAAELNVDGTGSCLDTWKACLVPTEARHDYCGDNQNHVLVIDLDPFSPALTVPSHVAYDRLVPLFERPRTLKMDNRLQGLVQFAAEEFSRAPDNQDLKHHLAASILYCMADRLNDGRRILTSRNTLNPDAIRRYIMNNLHRKIRVEDLAGVACLSVSRFHETFREVTGITPHQFLLQTRIEQAVQLLSSTSLPVSEVSYRTGFSSQSALTNALRKYKGTTPAKLRLIEQKVA</sequence>
<dbReference type="RefSeq" id="WP_076722747.1">
    <property type="nucleotide sequence ID" value="NZ_JABWTC010000046.1"/>
</dbReference>
<dbReference type="SMART" id="SM00342">
    <property type="entry name" value="HTH_ARAC"/>
    <property type="match status" value="1"/>
</dbReference>
<keyword evidence="3" id="KW-0804">Transcription</keyword>
<dbReference type="PANTHER" id="PTHR46796:SF10">
    <property type="entry name" value="TRANSCRIPTIONAL ACTIVATOR FEAR"/>
    <property type="match status" value="1"/>
</dbReference>
<dbReference type="OrthoDB" id="9809338at2"/>
<dbReference type="STRING" id="135739.BTO32_01915"/>
<evidence type="ECO:0000256" key="4">
    <source>
        <dbReference type="ARBA" id="ARBA00037345"/>
    </source>
</evidence>
<dbReference type="InterPro" id="IPR009057">
    <property type="entry name" value="Homeodomain-like_sf"/>
</dbReference>
<dbReference type="PANTHER" id="PTHR46796">
    <property type="entry name" value="HTH-TYPE TRANSCRIPTIONAL ACTIVATOR RHAS-RELATED"/>
    <property type="match status" value="1"/>
</dbReference>
<dbReference type="GO" id="GO:0003700">
    <property type="term" value="F:DNA-binding transcription factor activity"/>
    <property type="evidence" value="ECO:0007669"/>
    <property type="project" value="InterPro"/>
</dbReference>
<keyword evidence="7" id="KW-1185">Reference proteome</keyword>
<dbReference type="InterPro" id="IPR014710">
    <property type="entry name" value="RmlC-like_jellyroll"/>
</dbReference>